<keyword evidence="1" id="KW-1133">Transmembrane helix</keyword>
<evidence type="ECO:0000313" key="2">
    <source>
        <dbReference type="EMBL" id="AEE44854.1"/>
    </source>
</evidence>
<evidence type="ECO:0008006" key="4">
    <source>
        <dbReference type="Google" id="ProtNLM"/>
    </source>
</evidence>
<dbReference type="STRING" id="590998.Celf_0714"/>
<dbReference type="EMBL" id="CP002666">
    <property type="protein sequence ID" value="AEE44854.1"/>
    <property type="molecule type" value="Genomic_DNA"/>
</dbReference>
<protein>
    <recommendedName>
        <fullName evidence="4">DUF2530 domain-containing protein</fullName>
    </recommendedName>
</protein>
<keyword evidence="1" id="KW-0812">Transmembrane</keyword>
<dbReference type="HOGENOM" id="CLU_150710_5_1_11"/>
<sequence>MPSLVEKLLRPERTPPAPVHVDLGPVLLVGTATWFVALLVTGVLAALGATGWTPAVVCAAGVVIGLGGVVWARLHPTTPPAQTTTSENPPLP</sequence>
<dbReference type="KEGG" id="cfi:Celf_0714"/>
<dbReference type="Proteomes" id="UP000008460">
    <property type="component" value="Chromosome"/>
</dbReference>
<proteinExistence type="predicted"/>
<feature type="transmembrane region" description="Helical" evidence="1">
    <location>
        <begin position="52"/>
        <end position="72"/>
    </location>
</feature>
<organism evidence="2 3">
    <name type="scientific">Cellulomonas fimi (strain ATCC 484 / DSM 20113 / JCM 1341 / CCUG 24087 / LMG 16345 / NBRC 15513 / NCIMB 8980 / NCTC 7547 / NRS-133)</name>
    <dbReference type="NCBI Taxonomy" id="590998"/>
    <lineage>
        <taxon>Bacteria</taxon>
        <taxon>Bacillati</taxon>
        <taxon>Actinomycetota</taxon>
        <taxon>Actinomycetes</taxon>
        <taxon>Micrococcales</taxon>
        <taxon>Cellulomonadaceae</taxon>
        <taxon>Cellulomonas</taxon>
    </lineage>
</organism>
<evidence type="ECO:0000313" key="3">
    <source>
        <dbReference type="Proteomes" id="UP000008460"/>
    </source>
</evidence>
<dbReference type="RefSeq" id="WP_013769883.1">
    <property type="nucleotide sequence ID" value="NC_015514.1"/>
</dbReference>
<gene>
    <name evidence="2" type="ordered locus">Celf_0714</name>
</gene>
<dbReference type="AlphaFoldDB" id="F4GZD3"/>
<accession>F4GZD3</accession>
<keyword evidence="3" id="KW-1185">Reference proteome</keyword>
<name>F4GZD3_CELFA</name>
<reference evidence="2 3" key="1">
    <citation type="submission" date="2011-04" db="EMBL/GenBank/DDBJ databases">
        <title>Complete sequence of Cellulomonas fimi ATCC 484.</title>
        <authorList>
            <consortium name="US DOE Joint Genome Institute"/>
            <person name="Lucas S."/>
            <person name="Han J."/>
            <person name="Lapidus A."/>
            <person name="Cheng J.-F."/>
            <person name="Goodwin L."/>
            <person name="Pitluck S."/>
            <person name="Peters L."/>
            <person name="Chertkov O."/>
            <person name="Detter J.C."/>
            <person name="Han C."/>
            <person name="Tapia R."/>
            <person name="Land M."/>
            <person name="Hauser L."/>
            <person name="Kyrpides N."/>
            <person name="Ivanova N."/>
            <person name="Ovchinnikova G."/>
            <person name="Pagani I."/>
            <person name="Mead D."/>
            <person name="Brumm P."/>
            <person name="Woyke T."/>
        </authorList>
    </citation>
    <scope>NUCLEOTIDE SEQUENCE [LARGE SCALE GENOMIC DNA]</scope>
    <source>
        <strain evidence="3">ATCC 484 / DSM 20113 / JCM 1341 / NBRC 15513 / NCIMB 8980 / NCTC 7547</strain>
    </source>
</reference>
<evidence type="ECO:0000256" key="1">
    <source>
        <dbReference type="SAM" id="Phobius"/>
    </source>
</evidence>
<feature type="transmembrane region" description="Helical" evidence="1">
    <location>
        <begin position="21"/>
        <end position="46"/>
    </location>
</feature>
<keyword evidence="1" id="KW-0472">Membrane</keyword>